<dbReference type="EMBL" id="CH983741">
    <property type="protein sequence ID" value="EDX16528.1"/>
    <property type="molecule type" value="Genomic_DNA"/>
</dbReference>
<evidence type="ECO:0000313" key="1">
    <source>
        <dbReference type="EMBL" id="EDX16528.1"/>
    </source>
</evidence>
<sequence>MSRGTLLTQRYNNKSVALAKTIIRSHFREISAGVRCDNEGKYVGSVTSLVP</sequence>
<keyword evidence="2" id="KW-1185">Reference proteome</keyword>
<dbReference type="Proteomes" id="UP000000304">
    <property type="component" value="Unassembled WGS sequence"/>
</dbReference>
<name>B4NU81_DROSI</name>
<evidence type="ECO:0000313" key="2">
    <source>
        <dbReference type="Proteomes" id="UP000000304"/>
    </source>
</evidence>
<organism evidence="1 2">
    <name type="scientific">Drosophila simulans</name>
    <name type="common">Fruit fly</name>
    <dbReference type="NCBI Taxonomy" id="7240"/>
    <lineage>
        <taxon>Eukaryota</taxon>
        <taxon>Metazoa</taxon>
        <taxon>Ecdysozoa</taxon>
        <taxon>Arthropoda</taxon>
        <taxon>Hexapoda</taxon>
        <taxon>Insecta</taxon>
        <taxon>Pterygota</taxon>
        <taxon>Neoptera</taxon>
        <taxon>Endopterygota</taxon>
        <taxon>Diptera</taxon>
        <taxon>Brachycera</taxon>
        <taxon>Muscomorpha</taxon>
        <taxon>Ephydroidea</taxon>
        <taxon>Drosophilidae</taxon>
        <taxon>Drosophila</taxon>
        <taxon>Sophophora</taxon>
    </lineage>
</organism>
<accession>B4NU81</accession>
<gene>
    <name evidence="1" type="primary">Dsim\GD17857</name>
    <name evidence="1" type="ORF">Dsim_GD17857</name>
</gene>
<dbReference type="HOGENOM" id="CLU_3108670_0_0_1"/>
<protein>
    <submittedName>
        <fullName evidence="1">GD17857</fullName>
    </submittedName>
</protein>
<dbReference type="Bgee" id="FBgn0270603">
    <property type="expression patterns" value="Expressed in adult organism and 1 other cell type or tissue"/>
</dbReference>
<proteinExistence type="predicted"/>
<dbReference type="AlphaFoldDB" id="B4NU81"/>
<reference evidence="1 2" key="1">
    <citation type="journal article" date="2007" name="Nature">
        <title>Evolution of genes and genomes on the Drosophila phylogeny.</title>
        <authorList>
            <consortium name="Drosophila 12 Genomes Consortium"/>
            <person name="Clark A.G."/>
            <person name="Eisen M.B."/>
            <person name="Smith D.R."/>
            <person name="Bergman C.M."/>
            <person name="Oliver B."/>
            <person name="Markow T.A."/>
            <person name="Kaufman T.C."/>
            <person name="Kellis M."/>
            <person name="Gelbart W."/>
            <person name="Iyer V.N."/>
            <person name="Pollard D.A."/>
            <person name="Sackton T.B."/>
            <person name="Larracuente A.M."/>
            <person name="Singh N.D."/>
            <person name="Abad J.P."/>
            <person name="Abt D.N."/>
            <person name="Adryan B."/>
            <person name="Aguade M."/>
            <person name="Akashi H."/>
            <person name="Anderson W.W."/>
            <person name="Aquadro C.F."/>
            <person name="Ardell D.H."/>
            <person name="Arguello R."/>
            <person name="Artieri C.G."/>
            <person name="Barbash D.A."/>
            <person name="Barker D."/>
            <person name="Barsanti P."/>
            <person name="Batterham P."/>
            <person name="Batzoglou S."/>
            <person name="Begun D."/>
            <person name="Bhutkar A."/>
            <person name="Blanco E."/>
            <person name="Bosak S.A."/>
            <person name="Bradley R.K."/>
            <person name="Brand A.D."/>
            <person name="Brent M.R."/>
            <person name="Brooks A.N."/>
            <person name="Brown R.H."/>
            <person name="Butlin R.K."/>
            <person name="Caggese C."/>
            <person name="Calvi B.R."/>
            <person name="Bernardo de Carvalho A."/>
            <person name="Caspi A."/>
            <person name="Castrezana S."/>
            <person name="Celniker S.E."/>
            <person name="Chang J.L."/>
            <person name="Chapple C."/>
            <person name="Chatterji S."/>
            <person name="Chinwalla A."/>
            <person name="Civetta A."/>
            <person name="Clifton S.W."/>
            <person name="Comeron J.M."/>
            <person name="Costello J.C."/>
            <person name="Coyne J.A."/>
            <person name="Daub J."/>
            <person name="David R.G."/>
            <person name="Delcher A.L."/>
            <person name="Delehaunty K."/>
            <person name="Do C.B."/>
            <person name="Ebling H."/>
            <person name="Edwards K."/>
            <person name="Eickbush T."/>
            <person name="Evans J.D."/>
            <person name="Filipski A."/>
            <person name="Findeiss S."/>
            <person name="Freyhult E."/>
            <person name="Fulton L."/>
            <person name="Fulton R."/>
            <person name="Garcia A.C."/>
            <person name="Gardiner A."/>
            <person name="Garfield D.A."/>
            <person name="Garvin B.E."/>
            <person name="Gibson G."/>
            <person name="Gilbert D."/>
            <person name="Gnerre S."/>
            <person name="Godfrey J."/>
            <person name="Good R."/>
            <person name="Gotea V."/>
            <person name="Gravely B."/>
            <person name="Greenberg A.J."/>
            <person name="Griffiths-Jones S."/>
            <person name="Gross S."/>
            <person name="Guigo R."/>
            <person name="Gustafson E.A."/>
            <person name="Haerty W."/>
            <person name="Hahn M.W."/>
            <person name="Halligan D.L."/>
            <person name="Halpern A.L."/>
            <person name="Halter G.M."/>
            <person name="Han M.V."/>
            <person name="Heger A."/>
            <person name="Hillier L."/>
            <person name="Hinrichs A.S."/>
            <person name="Holmes I."/>
            <person name="Hoskins R.A."/>
            <person name="Hubisz M.J."/>
            <person name="Hultmark D."/>
            <person name="Huntley M.A."/>
            <person name="Jaffe D.B."/>
            <person name="Jagadeeshan S."/>
            <person name="Jeck W.R."/>
            <person name="Johnson J."/>
            <person name="Jones C.D."/>
            <person name="Jordan W.C."/>
            <person name="Karpen G.H."/>
            <person name="Kataoka E."/>
            <person name="Keightley P.D."/>
            <person name="Kheradpour P."/>
            <person name="Kirkness E.F."/>
            <person name="Koerich L.B."/>
            <person name="Kristiansen K."/>
            <person name="Kudrna D."/>
            <person name="Kulathinal R.J."/>
            <person name="Kumar S."/>
            <person name="Kwok R."/>
            <person name="Lander E."/>
            <person name="Langley C.H."/>
            <person name="Lapoint R."/>
            <person name="Lazzaro B.P."/>
            <person name="Lee S.J."/>
            <person name="Levesque L."/>
            <person name="Li R."/>
            <person name="Lin C.F."/>
            <person name="Lin M.F."/>
            <person name="Lindblad-Toh K."/>
            <person name="Llopart A."/>
            <person name="Long M."/>
            <person name="Low L."/>
            <person name="Lozovsky E."/>
            <person name="Lu J."/>
            <person name="Luo M."/>
            <person name="Machado C.A."/>
            <person name="Makalowski W."/>
            <person name="Marzo M."/>
            <person name="Matsuda M."/>
            <person name="Matzkin L."/>
            <person name="McAllister B."/>
            <person name="McBride C.S."/>
            <person name="McKernan B."/>
            <person name="McKernan K."/>
            <person name="Mendez-Lago M."/>
            <person name="Minx P."/>
            <person name="Mollenhauer M.U."/>
            <person name="Montooth K."/>
            <person name="Mount S.M."/>
            <person name="Mu X."/>
            <person name="Myers E."/>
            <person name="Negre B."/>
            <person name="Newfeld S."/>
            <person name="Nielsen R."/>
            <person name="Noor M.A."/>
            <person name="O'Grady P."/>
            <person name="Pachter L."/>
            <person name="Papaceit M."/>
            <person name="Parisi M.J."/>
            <person name="Parisi M."/>
            <person name="Parts L."/>
            <person name="Pedersen J.S."/>
            <person name="Pesole G."/>
            <person name="Phillippy A.M."/>
            <person name="Ponting C.P."/>
            <person name="Pop M."/>
            <person name="Porcelli D."/>
            <person name="Powell J.R."/>
            <person name="Prohaska S."/>
            <person name="Pruitt K."/>
            <person name="Puig M."/>
            <person name="Quesneville H."/>
            <person name="Ram K.R."/>
            <person name="Rand D."/>
            <person name="Rasmussen M.D."/>
            <person name="Reed L.K."/>
            <person name="Reenan R."/>
            <person name="Reily A."/>
            <person name="Remington K.A."/>
            <person name="Rieger T.T."/>
            <person name="Ritchie M.G."/>
            <person name="Robin C."/>
            <person name="Rogers Y.H."/>
            <person name="Rohde C."/>
            <person name="Rozas J."/>
            <person name="Rubenfield M.J."/>
            <person name="Ruiz A."/>
            <person name="Russo S."/>
            <person name="Salzberg S.L."/>
            <person name="Sanchez-Gracia A."/>
            <person name="Saranga D.J."/>
            <person name="Sato H."/>
            <person name="Schaeffer S.W."/>
            <person name="Schatz M.C."/>
            <person name="Schlenke T."/>
            <person name="Schwartz R."/>
            <person name="Segarra C."/>
            <person name="Singh R.S."/>
            <person name="Sirot L."/>
            <person name="Sirota M."/>
            <person name="Sisneros N.B."/>
            <person name="Smith C.D."/>
            <person name="Smith T.F."/>
            <person name="Spieth J."/>
            <person name="Stage D.E."/>
            <person name="Stark A."/>
            <person name="Stephan W."/>
            <person name="Strausberg R.L."/>
            <person name="Strempel S."/>
            <person name="Sturgill D."/>
            <person name="Sutton G."/>
            <person name="Sutton G.G."/>
            <person name="Tao W."/>
            <person name="Teichmann S."/>
            <person name="Tobari Y.N."/>
            <person name="Tomimura Y."/>
            <person name="Tsolas J.M."/>
            <person name="Valente V.L."/>
            <person name="Venter E."/>
            <person name="Venter J.C."/>
            <person name="Vicario S."/>
            <person name="Vieira F.G."/>
            <person name="Vilella A.J."/>
            <person name="Villasante A."/>
            <person name="Walenz B."/>
            <person name="Wang J."/>
            <person name="Wasserman M."/>
            <person name="Watts T."/>
            <person name="Wilson D."/>
            <person name="Wilson R.K."/>
            <person name="Wing R.A."/>
            <person name="Wolfner M.F."/>
            <person name="Wong A."/>
            <person name="Wong G.K."/>
            <person name="Wu C.I."/>
            <person name="Wu G."/>
            <person name="Yamamoto D."/>
            <person name="Yang H.P."/>
            <person name="Yang S.P."/>
            <person name="Yorke J.A."/>
            <person name="Yoshida K."/>
            <person name="Zdobnov E."/>
            <person name="Zhang P."/>
            <person name="Zhang Y."/>
            <person name="Zimin A.V."/>
            <person name="Baldwin J."/>
            <person name="Abdouelleil A."/>
            <person name="Abdulkadir J."/>
            <person name="Abebe A."/>
            <person name="Abera B."/>
            <person name="Abreu J."/>
            <person name="Acer S.C."/>
            <person name="Aftuck L."/>
            <person name="Alexander A."/>
            <person name="An P."/>
            <person name="Anderson E."/>
            <person name="Anderson S."/>
            <person name="Arachi H."/>
            <person name="Azer M."/>
            <person name="Bachantsang P."/>
            <person name="Barry A."/>
            <person name="Bayul T."/>
            <person name="Berlin A."/>
            <person name="Bessette D."/>
            <person name="Bloom T."/>
            <person name="Blye J."/>
            <person name="Boguslavskiy L."/>
            <person name="Bonnet C."/>
            <person name="Boukhgalter B."/>
            <person name="Bourzgui I."/>
            <person name="Brown A."/>
            <person name="Cahill P."/>
            <person name="Channer S."/>
            <person name="Cheshatsang Y."/>
            <person name="Chuda L."/>
            <person name="Citroen M."/>
            <person name="Collymore A."/>
            <person name="Cooke P."/>
            <person name="Costello M."/>
            <person name="D'Aco K."/>
            <person name="Daza R."/>
            <person name="De Haan G."/>
            <person name="DeGray S."/>
            <person name="DeMaso C."/>
            <person name="Dhargay N."/>
            <person name="Dooley K."/>
            <person name="Dooley E."/>
            <person name="Doricent M."/>
            <person name="Dorje P."/>
            <person name="Dorjee K."/>
            <person name="Dupes A."/>
            <person name="Elong R."/>
            <person name="Falk J."/>
            <person name="Farina A."/>
            <person name="Faro S."/>
            <person name="Ferguson D."/>
            <person name="Fisher S."/>
            <person name="Foley C.D."/>
            <person name="Franke A."/>
            <person name="Friedrich D."/>
            <person name="Gadbois L."/>
            <person name="Gearin G."/>
            <person name="Gearin C.R."/>
            <person name="Giannoukos G."/>
            <person name="Goode T."/>
            <person name="Graham J."/>
            <person name="Grandbois E."/>
            <person name="Grewal S."/>
            <person name="Gyaltsen K."/>
            <person name="Hafez N."/>
            <person name="Hagos B."/>
            <person name="Hall J."/>
            <person name="Henson C."/>
            <person name="Hollinger A."/>
            <person name="Honan T."/>
            <person name="Huard M.D."/>
            <person name="Hughes L."/>
            <person name="Hurhula B."/>
            <person name="Husby M.E."/>
            <person name="Kamat A."/>
            <person name="Kanga B."/>
            <person name="Kashin S."/>
            <person name="Khazanovich D."/>
            <person name="Kisner P."/>
            <person name="Lance K."/>
            <person name="Lara M."/>
            <person name="Lee W."/>
            <person name="Lennon N."/>
            <person name="Letendre F."/>
            <person name="LeVine R."/>
            <person name="Lipovsky A."/>
            <person name="Liu X."/>
            <person name="Liu J."/>
            <person name="Liu S."/>
            <person name="Lokyitsang T."/>
            <person name="Lokyitsang Y."/>
            <person name="Lubonja R."/>
            <person name="Lui A."/>
            <person name="MacDonald P."/>
            <person name="Magnisalis V."/>
            <person name="Maru K."/>
            <person name="Matthews C."/>
            <person name="McCusker W."/>
            <person name="McDonough S."/>
            <person name="Mehta T."/>
            <person name="Meldrim J."/>
            <person name="Meneus L."/>
            <person name="Mihai O."/>
            <person name="Mihalev A."/>
            <person name="Mihova T."/>
            <person name="Mittelman R."/>
            <person name="Mlenga V."/>
            <person name="Montmayeur A."/>
            <person name="Mulrain L."/>
            <person name="Navidi A."/>
            <person name="Naylor J."/>
            <person name="Negash T."/>
            <person name="Nguyen T."/>
            <person name="Nguyen N."/>
            <person name="Nicol R."/>
            <person name="Norbu C."/>
            <person name="Norbu N."/>
            <person name="Novod N."/>
            <person name="O'Neill B."/>
            <person name="Osman S."/>
            <person name="Markiewicz E."/>
            <person name="Oyono O.L."/>
            <person name="Patti C."/>
            <person name="Phunkhang P."/>
            <person name="Pierre F."/>
            <person name="Priest M."/>
            <person name="Raghuraman S."/>
            <person name="Rege F."/>
            <person name="Reyes R."/>
            <person name="Rise C."/>
            <person name="Rogov P."/>
            <person name="Ross K."/>
            <person name="Ryan E."/>
            <person name="Settipalli S."/>
            <person name="Shea T."/>
            <person name="Sherpa N."/>
            <person name="Shi L."/>
            <person name="Shih D."/>
            <person name="Sparrow T."/>
            <person name="Spaulding J."/>
            <person name="Stalker J."/>
            <person name="Stange-Thomann N."/>
            <person name="Stavropoulos S."/>
            <person name="Stone C."/>
            <person name="Strader C."/>
            <person name="Tesfaye S."/>
            <person name="Thomson T."/>
            <person name="Thoulutsang Y."/>
            <person name="Thoulutsang D."/>
            <person name="Topham K."/>
            <person name="Topping I."/>
            <person name="Tsamla T."/>
            <person name="Vassiliev H."/>
            <person name="Vo A."/>
            <person name="Wangchuk T."/>
            <person name="Wangdi T."/>
            <person name="Weiand M."/>
            <person name="Wilkinson J."/>
            <person name="Wilson A."/>
            <person name="Yadav S."/>
            <person name="Young G."/>
            <person name="Yu Q."/>
            <person name="Zembek L."/>
            <person name="Zhong D."/>
            <person name="Zimmer A."/>
            <person name="Zwirko Z."/>
            <person name="Jaffe D.B."/>
            <person name="Alvarez P."/>
            <person name="Brockman W."/>
            <person name="Butler J."/>
            <person name="Chin C."/>
            <person name="Gnerre S."/>
            <person name="Grabherr M."/>
            <person name="Kleber M."/>
            <person name="Mauceli E."/>
            <person name="MacCallum I."/>
        </authorList>
    </citation>
    <scope>NUCLEOTIDE SEQUENCE [LARGE SCALE GENOMIC DNA]</scope>
    <source>
        <strain evidence="2">white501</strain>
    </source>
</reference>